<evidence type="ECO:0000256" key="1">
    <source>
        <dbReference type="SAM" id="MobiDB-lite"/>
    </source>
</evidence>
<keyword evidence="3" id="KW-1185">Reference proteome</keyword>
<reference evidence="2 3" key="1">
    <citation type="submission" date="2019-05" db="EMBL/GenBank/DDBJ databases">
        <title>Another draft genome of Portunus trituberculatus and its Hox gene families provides insights of decapod evolution.</title>
        <authorList>
            <person name="Jeong J.-H."/>
            <person name="Song I."/>
            <person name="Kim S."/>
            <person name="Choi T."/>
            <person name="Kim D."/>
            <person name="Ryu S."/>
            <person name="Kim W."/>
        </authorList>
    </citation>
    <scope>NUCLEOTIDE SEQUENCE [LARGE SCALE GENOMIC DNA]</scope>
    <source>
        <tissue evidence="2">Muscle</tissue>
    </source>
</reference>
<gene>
    <name evidence="2" type="ORF">E2C01_049783</name>
</gene>
<protein>
    <submittedName>
        <fullName evidence="2">Uncharacterized protein</fullName>
    </submittedName>
</protein>
<proteinExistence type="predicted"/>
<organism evidence="2 3">
    <name type="scientific">Portunus trituberculatus</name>
    <name type="common">Swimming crab</name>
    <name type="synonym">Neptunus trituberculatus</name>
    <dbReference type="NCBI Taxonomy" id="210409"/>
    <lineage>
        <taxon>Eukaryota</taxon>
        <taxon>Metazoa</taxon>
        <taxon>Ecdysozoa</taxon>
        <taxon>Arthropoda</taxon>
        <taxon>Crustacea</taxon>
        <taxon>Multicrustacea</taxon>
        <taxon>Malacostraca</taxon>
        <taxon>Eumalacostraca</taxon>
        <taxon>Eucarida</taxon>
        <taxon>Decapoda</taxon>
        <taxon>Pleocyemata</taxon>
        <taxon>Brachyura</taxon>
        <taxon>Eubrachyura</taxon>
        <taxon>Portunoidea</taxon>
        <taxon>Portunidae</taxon>
        <taxon>Portuninae</taxon>
        <taxon>Portunus</taxon>
    </lineage>
</organism>
<dbReference type="AlphaFoldDB" id="A0A5B7GF93"/>
<dbReference type="Proteomes" id="UP000324222">
    <property type="component" value="Unassembled WGS sequence"/>
</dbReference>
<comment type="caution">
    <text evidence="2">The sequence shown here is derived from an EMBL/GenBank/DDBJ whole genome shotgun (WGS) entry which is preliminary data.</text>
</comment>
<name>A0A5B7GF93_PORTR</name>
<feature type="region of interest" description="Disordered" evidence="1">
    <location>
        <begin position="1"/>
        <end position="20"/>
    </location>
</feature>
<dbReference type="EMBL" id="VSRR010013481">
    <property type="protein sequence ID" value="MPC55838.1"/>
    <property type="molecule type" value="Genomic_DNA"/>
</dbReference>
<evidence type="ECO:0000313" key="3">
    <source>
        <dbReference type="Proteomes" id="UP000324222"/>
    </source>
</evidence>
<accession>A0A5B7GF93</accession>
<sequence length="97" mass="10410">MARRNGGLNPPHSCPAGLAAPLTLTGTSGTTLGDFPRCLPPEATTVTDGLCPEDALNYCDFRTRRPEAKSTRGQKWSNFMHSSLLCFVSSRVSNPLS</sequence>
<evidence type="ECO:0000313" key="2">
    <source>
        <dbReference type="EMBL" id="MPC55838.1"/>
    </source>
</evidence>